<organism evidence="1">
    <name type="scientific">marine sediment metagenome</name>
    <dbReference type="NCBI Taxonomy" id="412755"/>
    <lineage>
        <taxon>unclassified sequences</taxon>
        <taxon>metagenomes</taxon>
        <taxon>ecological metagenomes</taxon>
    </lineage>
</organism>
<reference evidence="1" key="1">
    <citation type="journal article" date="2014" name="Front. Microbiol.">
        <title>High frequency of phylogenetically diverse reductive dehalogenase-homologous genes in deep subseafloor sedimentary metagenomes.</title>
        <authorList>
            <person name="Kawai M."/>
            <person name="Futagami T."/>
            <person name="Toyoda A."/>
            <person name="Takaki Y."/>
            <person name="Nishi S."/>
            <person name="Hori S."/>
            <person name="Arai W."/>
            <person name="Tsubouchi T."/>
            <person name="Morono Y."/>
            <person name="Uchiyama I."/>
            <person name="Ito T."/>
            <person name="Fujiyama A."/>
            <person name="Inagaki F."/>
            <person name="Takami H."/>
        </authorList>
    </citation>
    <scope>NUCLEOTIDE SEQUENCE</scope>
    <source>
        <strain evidence="1">Expedition CK06-06</strain>
    </source>
</reference>
<dbReference type="AlphaFoldDB" id="X0USL6"/>
<proteinExistence type="predicted"/>
<sequence>CIVETNKKYDVDMPITDAVYRILYENISPVIEIQLLTQYLK</sequence>
<dbReference type="SUPFAM" id="SSF48179">
    <property type="entry name" value="6-phosphogluconate dehydrogenase C-terminal domain-like"/>
    <property type="match status" value="1"/>
</dbReference>
<evidence type="ECO:0008006" key="2">
    <source>
        <dbReference type="Google" id="ProtNLM"/>
    </source>
</evidence>
<feature type="non-terminal residue" evidence="1">
    <location>
        <position position="1"/>
    </location>
</feature>
<dbReference type="InterPro" id="IPR008927">
    <property type="entry name" value="6-PGluconate_DH-like_C_sf"/>
</dbReference>
<evidence type="ECO:0000313" key="1">
    <source>
        <dbReference type="EMBL" id="GAG08839.1"/>
    </source>
</evidence>
<dbReference type="EMBL" id="BARS01023205">
    <property type="protein sequence ID" value="GAG08839.1"/>
    <property type="molecule type" value="Genomic_DNA"/>
</dbReference>
<name>X0USL6_9ZZZZ</name>
<protein>
    <recommendedName>
        <fullName evidence="2">Glycerol-3-phosphate dehydrogenase NAD-dependent C-terminal domain-containing protein</fullName>
    </recommendedName>
</protein>
<comment type="caution">
    <text evidence="1">The sequence shown here is derived from an EMBL/GenBank/DDBJ whole genome shotgun (WGS) entry which is preliminary data.</text>
</comment>
<accession>X0USL6</accession>
<gene>
    <name evidence="1" type="ORF">S01H1_36972</name>
</gene>